<gene>
    <name evidence="9 11" type="primary">gmk</name>
    <name evidence="11" type="ORF">IRL76_00440</name>
</gene>
<dbReference type="SUPFAM" id="SSF52540">
    <property type="entry name" value="P-loop containing nucleoside triphosphate hydrolases"/>
    <property type="match status" value="1"/>
</dbReference>
<evidence type="ECO:0000256" key="6">
    <source>
        <dbReference type="ARBA" id="ARBA00022777"/>
    </source>
</evidence>
<keyword evidence="5 9" id="KW-0547">Nucleotide-binding</keyword>
<dbReference type="NCBIfam" id="TIGR03263">
    <property type="entry name" value="guanyl_kin"/>
    <property type="match status" value="1"/>
</dbReference>
<accession>A0A7S8F244</accession>
<evidence type="ECO:0000259" key="10">
    <source>
        <dbReference type="PROSITE" id="PS50052"/>
    </source>
</evidence>
<dbReference type="GO" id="GO:0004385">
    <property type="term" value="F:GMP kinase activity"/>
    <property type="evidence" value="ECO:0007669"/>
    <property type="project" value="UniProtKB-UniRule"/>
</dbReference>
<dbReference type="InterPro" id="IPR008145">
    <property type="entry name" value="GK/Ca_channel_bsu"/>
</dbReference>
<dbReference type="CDD" id="cd00071">
    <property type="entry name" value="GMPK"/>
    <property type="match status" value="1"/>
</dbReference>
<evidence type="ECO:0000256" key="1">
    <source>
        <dbReference type="ARBA" id="ARBA00005790"/>
    </source>
</evidence>
<dbReference type="GO" id="GO:0005524">
    <property type="term" value="F:ATP binding"/>
    <property type="evidence" value="ECO:0007669"/>
    <property type="project" value="UniProtKB-UniRule"/>
</dbReference>
<evidence type="ECO:0000256" key="3">
    <source>
        <dbReference type="ARBA" id="ARBA00016296"/>
    </source>
</evidence>
<keyword evidence="9" id="KW-0963">Cytoplasm</keyword>
<evidence type="ECO:0000313" key="11">
    <source>
        <dbReference type="EMBL" id="QPC99095.1"/>
    </source>
</evidence>
<keyword evidence="7 9" id="KW-0067">ATP-binding</keyword>
<feature type="domain" description="Guanylate kinase-like" evidence="10">
    <location>
        <begin position="20"/>
        <end position="199"/>
    </location>
</feature>
<comment type="function">
    <text evidence="9">Essential for recycling GMP and indirectly, cGMP.</text>
</comment>
<evidence type="ECO:0000256" key="9">
    <source>
        <dbReference type="HAMAP-Rule" id="MF_00328"/>
    </source>
</evidence>
<dbReference type="Proteomes" id="UP000594459">
    <property type="component" value="Chromosome"/>
</dbReference>
<dbReference type="PANTHER" id="PTHR23117:SF13">
    <property type="entry name" value="GUANYLATE KINASE"/>
    <property type="match status" value="1"/>
</dbReference>
<evidence type="ECO:0000256" key="4">
    <source>
        <dbReference type="ARBA" id="ARBA00022679"/>
    </source>
</evidence>
<name>A0A7S8F244_9SPHN</name>
<dbReference type="EC" id="2.7.4.8" evidence="2 9"/>
<evidence type="ECO:0000256" key="2">
    <source>
        <dbReference type="ARBA" id="ARBA00012961"/>
    </source>
</evidence>
<feature type="binding site" evidence="9">
    <location>
        <begin position="27"/>
        <end position="34"/>
    </location>
    <ligand>
        <name>ATP</name>
        <dbReference type="ChEBI" id="CHEBI:30616"/>
    </ligand>
</feature>
<dbReference type="HAMAP" id="MF_00328">
    <property type="entry name" value="Guanylate_kinase"/>
    <property type="match status" value="1"/>
</dbReference>
<proteinExistence type="inferred from homology"/>
<dbReference type="RefSeq" id="WP_200982148.1">
    <property type="nucleotide sequence ID" value="NZ_CP064654.1"/>
</dbReference>
<dbReference type="InterPro" id="IPR008144">
    <property type="entry name" value="Guanylate_kin-like_dom"/>
</dbReference>
<comment type="similarity">
    <text evidence="1 9">Belongs to the guanylate kinase family.</text>
</comment>
<dbReference type="InterPro" id="IPR020590">
    <property type="entry name" value="Guanylate_kinase_CS"/>
</dbReference>
<dbReference type="PROSITE" id="PS00856">
    <property type="entry name" value="GUANYLATE_KINASE_1"/>
    <property type="match status" value="1"/>
</dbReference>
<keyword evidence="12" id="KW-1185">Reference proteome</keyword>
<protein>
    <recommendedName>
        <fullName evidence="3 9">Guanylate kinase</fullName>
        <ecNumber evidence="2 9">2.7.4.8</ecNumber>
    </recommendedName>
    <alternativeName>
        <fullName evidence="8 9">GMP kinase</fullName>
    </alternativeName>
</protein>
<dbReference type="PROSITE" id="PS50052">
    <property type="entry name" value="GUANYLATE_KINASE_2"/>
    <property type="match status" value="1"/>
</dbReference>
<dbReference type="Gene3D" id="3.30.63.10">
    <property type="entry name" value="Guanylate Kinase phosphate binding domain"/>
    <property type="match status" value="1"/>
</dbReference>
<dbReference type="SMART" id="SM00072">
    <property type="entry name" value="GuKc"/>
    <property type="match status" value="1"/>
</dbReference>
<dbReference type="InterPro" id="IPR027417">
    <property type="entry name" value="P-loop_NTPase"/>
</dbReference>
<dbReference type="Pfam" id="PF00625">
    <property type="entry name" value="Guanylate_kin"/>
    <property type="match status" value="1"/>
</dbReference>
<dbReference type="EMBL" id="CP064654">
    <property type="protein sequence ID" value="QPC99095.1"/>
    <property type="molecule type" value="Genomic_DNA"/>
</dbReference>
<comment type="catalytic activity">
    <reaction evidence="9">
        <text>GMP + ATP = GDP + ADP</text>
        <dbReference type="Rhea" id="RHEA:20780"/>
        <dbReference type="ChEBI" id="CHEBI:30616"/>
        <dbReference type="ChEBI" id="CHEBI:58115"/>
        <dbReference type="ChEBI" id="CHEBI:58189"/>
        <dbReference type="ChEBI" id="CHEBI:456216"/>
        <dbReference type="EC" id="2.7.4.8"/>
    </reaction>
</comment>
<keyword evidence="6 9" id="KW-0418">Kinase</keyword>
<organism evidence="11 12">
    <name type="scientific">Qipengyuania soli</name>
    <dbReference type="NCBI Taxonomy" id="2782568"/>
    <lineage>
        <taxon>Bacteria</taxon>
        <taxon>Pseudomonadati</taxon>
        <taxon>Pseudomonadota</taxon>
        <taxon>Alphaproteobacteria</taxon>
        <taxon>Sphingomonadales</taxon>
        <taxon>Erythrobacteraceae</taxon>
        <taxon>Qipengyuania</taxon>
    </lineage>
</organism>
<evidence type="ECO:0000256" key="7">
    <source>
        <dbReference type="ARBA" id="ARBA00022840"/>
    </source>
</evidence>
<evidence type="ECO:0000256" key="5">
    <source>
        <dbReference type="ARBA" id="ARBA00022741"/>
    </source>
</evidence>
<comment type="subcellular location">
    <subcellularLocation>
        <location evidence="9">Cytoplasm</location>
    </subcellularLocation>
</comment>
<dbReference type="InterPro" id="IPR017665">
    <property type="entry name" value="Guanylate_kinase"/>
</dbReference>
<dbReference type="GO" id="GO:0005829">
    <property type="term" value="C:cytosol"/>
    <property type="evidence" value="ECO:0007669"/>
    <property type="project" value="TreeGrafter"/>
</dbReference>
<dbReference type="KEGG" id="qso:IRL76_00440"/>
<dbReference type="AlphaFoldDB" id="A0A7S8F244"/>
<sequence length="220" mass="25258">MADSTASTSDTVRPNLARRGLMFILSSPSGAGKTTISRMLLDADEEIRLSVSVTTRPPRPGEIDGTHYYFVDDAEFDRMVEEDDFYEWAHVFGHRYGTPKGRIRSALKEGQDFLFDIDWQGTQQLYQKDRQDVVSVFILPPSLAELRRRLESRAQDSADVIDARMDRARGEISHWAEYEYVVVNDDVDACFEKVRAILEAERMERTRQTGLIPFVRELMA</sequence>
<reference evidence="11 12" key="1">
    <citation type="submission" date="2020-11" db="EMBL/GenBank/DDBJ databases">
        <title>The genome sequence of Erythrobacter sp. 6D36.</title>
        <authorList>
            <person name="Liu Y."/>
        </authorList>
    </citation>
    <scope>NUCLEOTIDE SEQUENCE [LARGE SCALE GENOMIC DNA]</scope>
    <source>
        <strain evidence="11 12">6D36</strain>
    </source>
</reference>
<evidence type="ECO:0000256" key="8">
    <source>
        <dbReference type="ARBA" id="ARBA00030128"/>
    </source>
</evidence>
<dbReference type="FunFam" id="3.30.63.10:FF:000002">
    <property type="entry name" value="Guanylate kinase 1"/>
    <property type="match status" value="1"/>
</dbReference>
<evidence type="ECO:0000313" key="12">
    <source>
        <dbReference type="Proteomes" id="UP000594459"/>
    </source>
</evidence>
<dbReference type="Gene3D" id="3.40.50.300">
    <property type="entry name" value="P-loop containing nucleotide triphosphate hydrolases"/>
    <property type="match status" value="1"/>
</dbReference>
<dbReference type="PANTHER" id="PTHR23117">
    <property type="entry name" value="GUANYLATE KINASE-RELATED"/>
    <property type="match status" value="1"/>
</dbReference>
<keyword evidence="4 9" id="KW-0808">Transferase</keyword>